<sequence>MQEYDWLIYKVVGKWLWWKDVEHRALIVEKRRVTCTAEMVYAGHHETLAPMRDPRSEPSQQFRIPGSKTAGSV</sequence>
<protein>
    <submittedName>
        <fullName evidence="2">Uncharacterized protein</fullName>
    </submittedName>
</protein>
<gene>
    <name evidence="2" type="ORF">VNO80_12771</name>
</gene>
<reference evidence="2 3" key="1">
    <citation type="submission" date="2024-01" db="EMBL/GenBank/DDBJ databases">
        <title>The genomes of 5 underutilized Papilionoideae crops provide insights into root nodulation and disease resistanc.</title>
        <authorList>
            <person name="Jiang F."/>
        </authorList>
    </citation>
    <scope>NUCLEOTIDE SEQUENCE [LARGE SCALE GENOMIC DNA]</scope>
    <source>
        <strain evidence="2">JINMINGXINNONG_FW02</strain>
        <tissue evidence="2">Leaves</tissue>
    </source>
</reference>
<keyword evidence="3" id="KW-1185">Reference proteome</keyword>
<organism evidence="2 3">
    <name type="scientific">Phaseolus coccineus</name>
    <name type="common">Scarlet runner bean</name>
    <name type="synonym">Phaseolus multiflorus</name>
    <dbReference type="NCBI Taxonomy" id="3886"/>
    <lineage>
        <taxon>Eukaryota</taxon>
        <taxon>Viridiplantae</taxon>
        <taxon>Streptophyta</taxon>
        <taxon>Embryophyta</taxon>
        <taxon>Tracheophyta</taxon>
        <taxon>Spermatophyta</taxon>
        <taxon>Magnoliopsida</taxon>
        <taxon>eudicotyledons</taxon>
        <taxon>Gunneridae</taxon>
        <taxon>Pentapetalae</taxon>
        <taxon>rosids</taxon>
        <taxon>fabids</taxon>
        <taxon>Fabales</taxon>
        <taxon>Fabaceae</taxon>
        <taxon>Papilionoideae</taxon>
        <taxon>50 kb inversion clade</taxon>
        <taxon>NPAAA clade</taxon>
        <taxon>indigoferoid/millettioid clade</taxon>
        <taxon>Phaseoleae</taxon>
        <taxon>Phaseolus</taxon>
    </lineage>
</organism>
<feature type="region of interest" description="Disordered" evidence="1">
    <location>
        <begin position="50"/>
        <end position="73"/>
    </location>
</feature>
<evidence type="ECO:0000313" key="2">
    <source>
        <dbReference type="EMBL" id="KAK7364250.1"/>
    </source>
</evidence>
<accession>A0AAN9R6J2</accession>
<dbReference type="EMBL" id="JAYMYR010000005">
    <property type="protein sequence ID" value="KAK7364250.1"/>
    <property type="molecule type" value="Genomic_DNA"/>
</dbReference>
<evidence type="ECO:0000313" key="3">
    <source>
        <dbReference type="Proteomes" id="UP001374584"/>
    </source>
</evidence>
<comment type="caution">
    <text evidence="2">The sequence shown here is derived from an EMBL/GenBank/DDBJ whole genome shotgun (WGS) entry which is preliminary data.</text>
</comment>
<proteinExistence type="predicted"/>
<evidence type="ECO:0000256" key="1">
    <source>
        <dbReference type="SAM" id="MobiDB-lite"/>
    </source>
</evidence>
<dbReference type="Proteomes" id="UP001374584">
    <property type="component" value="Unassembled WGS sequence"/>
</dbReference>
<dbReference type="AlphaFoldDB" id="A0AAN9R6J2"/>
<name>A0AAN9R6J2_PHACN</name>